<organism evidence="2 3">
    <name type="scientific">Leishmania martiniquensis</name>
    <dbReference type="NCBI Taxonomy" id="1580590"/>
    <lineage>
        <taxon>Eukaryota</taxon>
        <taxon>Discoba</taxon>
        <taxon>Euglenozoa</taxon>
        <taxon>Kinetoplastea</taxon>
        <taxon>Metakinetoplastina</taxon>
        <taxon>Trypanosomatida</taxon>
        <taxon>Trypanosomatidae</taxon>
        <taxon>Leishmaniinae</taxon>
        <taxon>Leishmania</taxon>
    </lineage>
</organism>
<feature type="compositionally biased region" description="Low complexity" evidence="1">
    <location>
        <begin position="742"/>
        <end position="752"/>
    </location>
</feature>
<evidence type="ECO:0000313" key="3">
    <source>
        <dbReference type="Proteomes" id="UP000673552"/>
    </source>
</evidence>
<feature type="compositionally biased region" description="Polar residues" evidence="1">
    <location>
        <begin position="937"/>
        <end position="970"/>
    </location>
</feature>
<evidence type="ECO:0000256" key="1">
    <source>
        <dbReference type="SAM" id="MobiDB-lite"/>
    </source>
</evidence>
<feature type="compositionally biased region" description="Low complexity" evidence="1">
    <location>
        <begin position="903"/>
        <end position="915"/>
    </location>
</feature>
<keyword evidence="3" id="KW-1185">Reference proteome</keyword>
<dbReference type="Proteomes" id="UP000673552">
    <property type="component" value="Unassembled WGS sequence"/>
</dbReference>
<feature type="compositionally biased region" description="Polar residues" evidence="1">
    <location>
        <begin position="852"/>
        <end position="863"/>
    </location>
</feature>
<proteinExistence type="predicted"/>
<dbReference type="KEGG" id="lmat:92517843"/>
<reference evidence="3" key="1">
    <citation type="journal article" date="2021" name="Microbiol. Resour. Announc.">
        <title>LGAAP: Leishmaniinae Genome Assembly and Annotation Pipeline.</title>
        <authorList>
            <person name="Almutairi H."/>
            <person name="Urbaniak M.D."/>
            <person name="Bates M.D."/>
            <person name="Jariyapan N."/>
            <person name="Kwakye-Nuako G."/>
            <person name="Thomaz-Soccol V."/>
            <person name="Al-Salem W.S."/>
            <person name="Dillon R.J."/>
            <person name="Bates P.A."/>
            <person name="Gatherer D."/>
        </authorList>
    </citation>
    <scope>NUCLEOTIDE SEQUENCE [LARGE SCALE GENOMIC DNA]</scope>
</reference>
<feature type="compositionally biased region" description="Polar residues" evidence="1">
    <location>
        <begin position="916"/>
        <end position="930"/>
    </location>
</feature>
<feature type="compositionally biased region" description="Low complexity" evidence="1">
    <location>
        <begin position="971"/>
        <end position="986"/>
    </location>
</feature>
<dbReference type="OrthoDB" id="267874at2759"/>
<reference evidence="3" key="2">
    <citation type="journal article" date="2021" name="Sci. Data">
        <title>Chromosome-scale genome sequencing, assembly and annotation of six genomes from subfamily Leishmaniinae.</title>
        <authorList>
            <person name="Almutairi H."/>
            <person name="Urbaniak M.D."/>
            <person name="Bates M.D."/>
            <person name="Jariyapan N."/>
            <person name="Kwakye-Nuako G."/>
            <person name="Thomaz Soccol V."/>
            <person name="Al-Salem W.S."/>
            <person name="Dillon R.J."/>
            <person name="Bates P.A."/>
            <person name="Gatherer D."/>
        </authorList>
    </citation>
    <scope>NUCLEOTIDE SEQUENCE [LARGE SCALE GENOMIC DNA]</scope>
</reference>
<evidence type="ECO:0000313" key="2">
    <source>
        <dbReference type="EMBL" id="KAG5486730.1"/>
    </source>
</evidence>
<protein>
    <submittedName>
        <fullName evidence="2">Uncharacterized protein</fullName>
    </submittedName>
</protein>
<dbReference type="AlphaFoldDB" id="A0A836I1N8"/>
<feature type="region of interest" description="Disordered" evidence="1">
    <location>
        <begin position="742"/>
        <end position="986"/>
    </location>
</feature>
<comment type="caution">
    <text evidence="2">The sequence shown here is derived from an EMBL/GenBank/DDBJ whole genome shotgun (WGS) entry which is preliminary data.</text>
</comment>
<feature type="region of interest" description="Disordered" evidence="1">
    <location>
        <begin position="590"/>
        <end position="634"/>
    </location>
</feature>
<sequence>MVWPPSWAMPHGAGDAVGSFSACAGNTSTSTTTTTCPGAASRHAPTWQTLTEDMHSTMAYAATVQQTKELLSDFESYQRSLGASLFPHGQLHAAPRLGCPRLAGRAIAAENAPQAEAATCRPRDSPSADVWTEVHGRVDNADVGQAVQLALASPAQWPSLTLPLEPAALELAKRRALGTLYGIAQARAAYANQGRPLSGAMHGELLRRPGVVGQGVLAAEGSSSQPLSAAVALSDGHGLFSATGAGGAPRISHVSASPMDAMPAMSEAEREAATAEADRALSLLRTIRAMRQETEELTVLLLHAFGAWGCWLTPAADVAPRREQTGAPLAASLPPRGTRHAQRLFADLFPMAPLKPRALQASPPGAVPGGSGGFSPAGPLPLGTADDADTPRLSAVDTFARNSAHRRERACRVLWQALQRQQQRWPPFAATPATTAALAGEAFLELALAPPRSAVPPPPPMSVQLDLYATQQSALQGAIRCWRGAAAQTVAAGSSEAVGLSLSTEAATPHGPLPQQLPTLSTQQRQLRHSCDVTQAAAVQRRHTSTHSRAFAPQNVQPCEAMTVSTEDVDAGGGSHAACDTSKAVPIAHPQALTSPAPPGDTARETLLPGPSSLPKQHSSPASSPSSEASPPSDTLLISSVQLAVDRTRAFMDPPMVLEASASVSEPPSRRADALHAAAAPPMNAEVLARAARVPVQQAGQSTKEEAGLVVREALQSSAGRLHGSDASARASSANAAPVAHMLCPSSSSSTPSPSPSAVDVRGGLMGAPPEACEASRHLRTSPMPSTHPPEALQAATRREQEHAAQRQEGRRRRKSDGQKGTAAAALRDSVGSRPSRCTPQQEAGTRGDGAASTSPLAHSSQDLAAASAGMRSTSPRLARSATVTEPLPAPPPRAVEHDLEESVAPSSRSAVRVVTTANVSVHASQSNESEAPRASLLQQKGSSSPHVTSAPPSHLSRTATSPESKTTIRTAPSTPHAAAADAAAPSSSTLSVPLPAVAAEGASNEAAAPLGLPLRASAAAAQPSCAPPLTSVPTAKLADDGGSAGVMKLPQRQERRNFFSRLFSCGC</sequence>
<dbReference type="GeneID" id="92517843"/>
<gene>
    <name evidence="2" type="ORF">LSCM1_07984</name>
</gene>
<feature type="compositionally biased region" description="Basic and acidic residues" evidence="1">
    <location>
        <begin position="797"/>
        <end position="809"/>
    </location>
</feature>
<accession>A0A836I1N8</accession>
<dbReference type="RefSeq" id="XP_067181187.1">
    <property type="nucleotide sequence ID" value="XM_067325331.1"/>
</dbReference>
<name>A0A836I1N8_9TRYP</name>
<dbReference type="EMBL" id="JAFEUZ010000006">
    <property type="protein sequence ID" value="KAG5486730.1"/>
    <property type="molecule type" value="Genomic_DNA"/>
</dbReference>
<feature type="compositionally biased region" description="Low complexity" evidence="1">
    <location>
        <begin position="619"/>
        <end position="633"/>
    </location>
</feature>